<dbReference type="AlphaFoldDB" id="A0A517PT07"/>
<dbReference type="EMBL" id="CP036266">
    <property type="protein sequence ID" value="QDT22507.1"/>
    <property type="molecule type" value="Genomic_DNA"/>
</dbReference>
<evidence type="ECO:0000256" key="1">
    <source>
        <dbReference type="SAM" id="MobiDB-lite"/>
    </source>
</evidence>
<protein>
    <submittedName>
        <fullName evidence="2">Uncharacterized protein</fullName>
    </submittedName>
</protein>
<evidence type="ECO:0000313" key="2">
    <source>
        <dbReference type="EMBL" id="QDT22507.1"/>
    </source>
</evidence>
<keyword evidence="3" id="KW-1185">Reference proteome</keyword>
<evidence type="ECO:0000313" key="3">
    <source>
        <dbReference type="Proteomes" id="UP000320421"/>
    </source>
</evidence>
<gene>
    <name evidence="2" type="ORF">HG66A1_43150</name>
</gene>
<name>A0A517PT07_9PLAN</name>
<dbReference type="Proteomes" id="UP000320421">
    <property type="component" value="Chromosome"/>
</dbReference>
<sequence length="87" mass="9451">MKIGPLALLMEQKVGSCFNKKDGQMKERKSSPDQVCPGSWTAAENGKDHVPRGCFHVSGDIDKDEIPPGTFHGEGSDKDEIPPGTFH</sequence>
<proteinExistence type="predicted"/>
<reference evidence="2 3" key="1">
    <citation type="submission" date="2019-02" db="EMBL/GenBank/DDBJ databases">
        <title>Deep-cultivation of Planctomycetes and their phenomic and genomic characterization uncovers novel biology.</title>
        <authorList>
            <person name="Wiegand S."/>
            <person name="Jogler M."/>
            <person name="Boedeker C."/>
            <person name="Pinto D."/>
            <person name="Vollmers J."/>
            <person name="Rivas-Marin E."/>
            <person name="Kohn T."/>
            <person name="Peeters S.H."/>
            <person name="Heuer A."/>
            <person name="Rast P."/>
            <person name="Oberbeckmann S."/>
            <person name="Bunk B."/>
            <person name="Jeske O."/>
            <person name="Meyerdierks A."/>
            <person name="Storesund J.E."/>
            <person name="Kallscheuer N."/>
            <person name="Luecker S."/>
            <person name="Lage O.M."/>
            <person name="Pohl T."/>
            <person name="Merkel B.J."/>
            <person name="Hornburger P."/>
            <person name="Mueller R.-W."/>
            <person name="Bruemmer F."/>
            <person name="Labrenz M."/>
            <person name="Spormann A.M."/>
            <person name="Op den Camp H."/>
            <person name="Overmann J."/>
            <person name="Amann R."/>
            <person name="Jetten M.S.M."/>
            <person name="Mascher T."/>
            <person name="Medema M.H."/>
            <person name="Devos D.P."/>
            <person name="Kaster A.-K."/>
            <person name="Ovreas L."/>
            <person name="Rohde M."/>
            <person name="Galperin M.Y."/>
            <person name="Jogler C."/>
        </authorList>
    </citation>
    <scope>NUCLEOTIDE SEQUENCE [LARGE SCALE GENOMIC DNA]</scope>
    <source>
        <strain evidence="2 3">HG66A1</strain>
    </source>
</reference>
<feature type="region of interest" description="Disordered" evidence="1">
    <location>
        <begin position="59"/>
        <end position="87"/>
    </location>
</feature>
<organism evidence="2 3">
    <name type="scientific">Gimesia chilikensis</name>
    <dbReference type="NCBI Taxonomy" id="2605989"/>
    <lineage>
        <taxon>Bacteria</taxon>
        <taxon>Pseudomonadati</taxon>
        <taxon>Planctomycetota</taxon>
        <taxon>Planctomycetia</taxon>
        <taxon>Planctomycetales</taxon>
        <taxon>Planctomycetaceae</taxon>
        <taxon>Gimesia</taxon>
    </lineage>
</organism>
<accession>A0A517PT07</accession>